<dbReference type="Pfam" id="PF00480">
    <property type="entry name" value="ROK"/>
    <property type="match status" value="1"/>
</dbReference>
<dbReference type="InterPro" id="IPR036388">
    <property type="entry name" value="WH-like_DNA-bd_sf"/>
</dbReference>
<dbReference type="SUPFAM" id="SSF53067">
    <property type="entry name" value="Actin-like ATPase domain"/>
    <property type="match status" value="1"/>
</dbReference>
<dbReference type="InterPro" id="IPR000600">
    <property type="entry name" value="ROK"/>
</dbReference>
<dbReference type="CDD" id="cd23763">
    <property type="entry name" value="ASKHA_ATPase_ROK"/>
    <property type="match status" value="1"/>
</dbReference>
<dbReference type="EMBL" id="CP001807">
    <property type="protein sequence ID" value="ACY49323.1"/>
    <property type="molecule type" value="Genomic_DNA"/>
</dbReference>
<dbReference type="InterPro" id="IPR000835">
    <property type="entry name" value="HTH_MarR-typ"/>
</dbReference>
<reference evidence="3 4" key="1">
    <citation type="journal article" date="2009" name="Stand. Genomic Sci.">
        <title>Complete genome sequence of Rhodothermus marinus type strain (R-10).</title>
        <authorList>
            <person name="Nolan M."/>
            <person name="Tindall B.J."/>
            <person name="Pomrenke H."/>
            <person name="Lapidus A."/>
            <person name="Copeland A."/>
            <person name="Glavina Del Rio T."/>
            <person name="Lucas S."/>
            <person name="Chen F."/>
            <person name="Tice H."/>
            <person name="Cheng J.F."/>
            <person name="Saunders E."/>
            <person name="Han C."/>
            <person name="Bruce D."/>
            <person name="Goodwin L."/>
            <person name="Chain P."/>
            <person name="Pitluck S."/>
            <person name="Ovchinikova G."/>
            <person name="Pati A."/>
            <person name="Ivanova N."/>
            <person name="Mavromatis K."/>
            <person name="Chen A."/>
            <person name="Palaniappan K."/>
            <person name="Land M."/>
            <person name="Hauser L."/>
            <person name="Chang Y.J."/>
            <person name="Jeffries C.D."/>
            <person name="Brettin T."/>
            <person name="Goker M."/>
            <person name="Bristow J."/>
            <person name="Eisen J.A."/>
            <person name="Markowitz V."/>
            <person name="Hugenholtz P."/>
            <person name="Kyrpides N.C."/>
            <person name="Klenk H.P."/>
            <person name="Detter J.C."/>
        </authorList>
    </citation>
    <scope>NUCLEOTIDE SEQUENCE [LARGE SCALE GENOMIC DNA]</scope>
    <source>
        <strain evidence="4">ATCC 43812 / DSM 4252 / R-10</strain>
    </source>
</reference>
<dbReference type="AlphaFoldDB" id="D0MF67"/>
<evidence type="ECO:0000313" key="4">
    <source>
        <dbReference type="Proteomes" id="UP000002221"/>
    </source>
</evidence>
<dbReference type="SUPFAM" id="SSF46785">
    <property type="entry name" value="Winged helix' DNA-binding domain"/>
    <property type="match status" value="1"/>
</dbReference>
<dbReference type="Gene3D" id="3.30.420.40">
    <property type="match status" value="2"/>
</dbReference>
<dbReference type="Gene3D" id="1.10.10.10">
    <property type="entry name" value="Winged helix-like DNA-binding domain superfamily/Winged helix DNA-binding domain"/>
    <property type="match status" value="1"/>
</dbReference>
<dbReference type="OrthoDB" id="9810372at2"/>
<dbReference type="InterPro" id="IPR043129">
    <property type="entry name" value="ATPase_NBD"/>
</dbReference>
<dbReference type="eggNOG" id="COG1846">
    <property type="taxonomic scope" value="Bacteria"/>
</dbReference>
<dbReference type="HOGENOM" id="CLU_036604_13_0_10"/>
<comment type="similarity">
    <text evidence="1">Belongs to the ROK (NagC/XylR) family.</text>
</comment>
<gene>
    <name evidence="3" type="ordered locus">Rmar_2445</name>
</gene>
<proteinExistence type="inferred from homology"/>
<dbReference type="Pfam" id="PF12802">
    <property type="entry name" value="MarR_2"/>
    <property type="match status" value="1"/>
</dbReference>
<feature type="domain" description="HTH marR-type" evidence="2">
    <location>
        <begin position="18"/>
        <end position="67"/>
    </location>
</feature>
<dbReference type="STRING" id="518766.Rmar_2445"/>
<dbReference type="KEGG" id="rmr:Rmar_2445"/>
<evidence type="ECO:0000259" key="2">
    <source>
        <dbReference type="Pfam" id="PF12802"/>
    </source>
</evidence>
<organism evidence="3 4">
    <name type="scientific">Rhodothermus marinus (strain ATCC 43812 / DSM 4252 / R-10)</name>
    <name type="common">Rhodothermus obamensis</name>
    <dbReference type="NCBI Taxonomy" id="518766"/>
    <lineage>
        <taxon>Bacteria</taxon>
        <taxon>Pseudomonadati</taxon>
        <taxon>Rhodothermota</taxon>
        <taxon>Rhodothermia</taxon>
        <taxon>Rhodothermales</taxon>
        <taxon>Rhodothermaceae</taxon>
        <taxon>Rhodothermus</taxon>
    </lineage>
</organism>
<dbReference type="GO" id="GO:0003700">
    <property type="term" value="F:DNA-binding transcription factor activity"/>
    <property type="evidence" value="ECO:0007669"/>
    <property type="project" value="InterPro"/>
</dbReference>
<evidence type="ECO:0000256" key="1">
    <source>
        <dbReference type="ARBA" id="ARBA00006479"/>
    </source>
</evidence>
<evidence type="ECO:0000313" key="3">
    <source>
        <dbReference type="EMBL" id="ACY49323.1"/>
    </source>
</evidence>
<dbReference type="PANTHER" id="PTHR18964:SF149">
    <property type="entry name" value="BIFUNCTIONAL UDP-N-ACETYLGLUCOSAMINE 2-EPIMERASE_N-ACETYLMANNOSAMINE KINASE"/>
    <property type="match status" value="1"/>
</dbReference>
<dbReference type="eggNOG" id="COG1940">
    <property type="taxonomic scope" value="Bacteria"/>
</dbReference>
<protein>
    <submittedName>
        <fullName evidence="3">ROK family protein</fullName>
    </submittedName>
</protein>
<dbReference type="PANTHER" id="PTHR18964">
    <property type="entry name" value="ROK (REPRESSOR, ORF, KINASE) FAMILY"/>
    <property type="match status" value="1"/>
</dbReference>
<dbReference type="Proteomes" id="UP000002221">
    <property type="component" value="Chromosome"/>
</dbReference>
<dbReference type="RefSeq" id="WP_012844933.1">
    <property type="nucleotide sequence ID" value="NC_013501.1"/>
</dbReference>
<name>D0MF67_RHOM4</name>
<dbReference type="InterPro" id="IPR036390">
    <property type="entry name" value="WH_DNA-bd_sf"/>
</dbReference>
<sequence>MLLGTNLKYAKAYNFRIVLETIRRFGPISRAEVARRTELTAQTVSNITRELLDMGLIYEAERLRDGRGAPSIQLTINPDGAYSIGLDLDRDHLTALLVDFAGQIRHRIHQALDGALPPDKAMDLLARTAETLLQETGLPREKIWGVGVGIPGPLDVSEDGHVTNVANPKAFPGWHRVPVVEILERRLELPVFLENNATAAAIGERWYGAGQHIATFFYVFFSEGLGGGLIFNGQPYDGHSGNAGELGYCYLPPEVLTAEDLTVFQKPHLGILFNVPRLYRRLEAAGHTARSLEDLEQLFQEKNPILLDWLHTGLEHLAPIILAVEYILDPEAIFFGGRLPEPIMTYIIEWLTQRLAALRIEEKPPVRLLPGTAGVDAAALGLATLPLYIQLAPGLHVLLKTGDGEAPARGRASSAAR</sequence>
<keyword evidence="4" id="KW-1185">Reference proteome</keyword>
<accession>D0MF67</accession>